<dbReference type="PIRSF" id="PIRSF002291">
    <property type="entry name" value="AP_complex_beta"/>
    <property type="match status" value="1"/>
</dbReference>
<accession>A0ABQ9Y073</accession>
<dbReference type="PANTHER" id="PTHR11134">
    <property type="entry name" value="ADAPTOR COMPLEX SUBUNIT BETA FAMILY MEMBER"/>
    <property type="match status" value="1"/>
</dbReference>
<feature type="domain" description="Clathrin/coatomer adaptor adaptin-like N-terminal" evidence="7">
    <location>
        <begin position="9"/>
        <end position="530"/>
    </location>
</feature>
<comment type="caution">
    <text evidence="8">The sequence shown here is derived from an EMBL/GenBank/DDBJ whole genome shotgun (WGS) entry which is preliminary data.</text>
</comment>
<dbReference type="Pfam" id="PF01602">
    <property type="entry name" value="Adaptin_N"/>
    <property type="match status" value="1"/>
</dbReference>
<keyword evidence="4 6" id="KW-0653">Protein transport</keyword>
<dbReference type="Gene3D" id="1.25.10.10">
    <property type="entry name" value="Leucine-rich Repeat Variant"/>
    <property type="match status" value="1"/>
</dbReference>
<keyword evidence="9" id="KW-1185">Reference proteome</keyword>
<dbReference type="EMBL" id="JARBJD010000049">
    <property type="protein sequence ID" value="KAK2957084.1"/>
    <property type="molecule type" value="Genomic_DNA"/>
</dbReference>
<dbReference type="InterPro" id="IPR013037">
    <property type="entry name" value="Clathrin_b-adaptin_app_Ig-like"/>
</dbReference>
<dbReference type="SUPFAM" id="SSF49348">
    <property type="entry name" value="Clathrin adaptor appendage domain"/>
    <property type="match status" value="1"/>
</dbReference>
<evidence type="ECO:0000256" key="5">
    <source>
        <dbReference type="ARBA" id="ARBA00023136"/>
    </source>
</evidence>
<evidence type="ECO:0000256" key="2">
    <source>
        <dbReference type="ARBA" id="ARBA00006613"/>
    </source>
</evidence>
<keyword evidence="3 6" id="KW-0813">Transport</keyword>
<evidence type="ECO:0000256" key="1">
    <source>
        <dbReference type="ARBA" id="ARBA00004308"/>
    </source>
</evidence>
<organism evidence="8 9">
    <name type="scientific">Blattamonas nauphoetae</name>
    <dbReference type="NCBI Taxonomy" id="2049346"/>
    <lineage>
        <taxon>Eukaryota</taxon>
        <taxon>Metamonada</taxon>
        <taxon>Preaxostyla</taxon>
        <taxon>Oxymonadida</taxon>
        <taxon>Blattamonas</taxon>
    </lineage>
</organism>
<dbReference type="InterPro" id="IPR016342">
    <property type="entry name" value="AP_complex_bsu_1_2_4"/>
</dbReference>
<comment type="similarity">
    <text evidence="2 6">Belongs to the adaptor complexes large subunit family.</text>
</comment>
<evidence type="ECO:0000256" key="3">
    <source>
        <dbReference type="ARBA" id="ARBA00022448"/>
    </source>
</evidence>
<keyword evidence="5 6" id="KW-0472">Membrane</keyword>
<reference evidence="8 9" key="1">
    <citation type="journal article" date="2022" name="bioRxiv">
        <title>Genomics of Preaxostyla Flagellates Illuminates Evolutionary Transitions and the Path Towards Mitochondrial Loss.</title>
        <authorList>
            <person name="Novak L.V.F."/>
            <person name="Treitli S.C."/>
            <person name="Pyrih J."/>
            <person name="Halakuc P."/>
            <person name="Pipaliya S.V."/>
            <person name="Vacek V."/>
            <person name="Brzon O."/>
            <person name="Soukal P."/>
            <person name="Eme L."/>
            <person name="Dacks J.B."/>
            <person name="Karnkowska A."/>
            <person name="Elias M."/>
            <person name="Hampl V."/>
        </authorList>
    </citation>
    <scope>NUCLEOTIDE SEQUENCE [LARGE SCALE GENOMIC DNA]</scope>
    <source>
        <strain evidence="8">NAU3</strain>
        <tissue evidence="8">Gut</tissue>
    </source>
</reference>
<protein>
    <recommendedName>
        <fullName evidence="6">AP complex subunit beta</fullName>
    </recommendedName>
</protein>
<evidence type="ECO:0000313" key="8">
    <source>
        <dbReference type="EMBL" id="KAK2957084.1"/>
    </source>
</evidence>
<dbReference type="InterPro" id="IPR002553">
    <property type="entry name" value="Clathrin/coatomer_adapt-like_N"/>
</dbReference>
<proteinExistence type="inferred from homology"/>
<name>A0ABQ9Y073_9EUKA</name>
<evidence type="ECO:0000259" key="7">
    <source>
        <dbReference type="Pfam" id="PF01602"/>
    </source>
</evidence>
<dbReference type="InterPro" id="IPR013041">
    <property type="entry name" value="Clathrin_app_Ig-like_sf"/>
</dbReference>
<dbReference type="InterPro" id="IPR016024">
    <property type="entry name" value="ARM-type_fold"/>
</dbReference>
<dbReference type="Gene3D" id="2.60.40.1150">
    <property type="match status" value="1"/>
</dbReference>
<evidence type="ECO:0000256" key="4">
    <source>
        <dbReference type="ARBA" id="ARBA00022927"/>
    </source>
</evidence>
<dbReference type="Proteomes" id="UP001281761">
    <property type="component" value="Unassembled WGS sequence"/>
</dbReference>
<evidence type="ECO:0000313" key="9">
    <source>
        <dbReference type="Proteomes" id="UP001281761"/>
    </source>
</evidence>
<dbReference type="InterPro" id="IPR026739">
    <property type="entry name" value="AP_beta"/>
</dbReference>
<comment type="subcellular location">
    <subcellularLocation>
        <location evidence="1">Endomembrane system</location>
    </subcellularLocation>
</comment>
<evidence type="ECO:0000256" key="6">
    <source>
        <dbReference type="PIRNR" id="PIRNR002291"/>
    </source>
</evidence>
<dbReference type="InterPro" id="IPR011989">
    <property type="entry name" value="ARM-like"/>
</dbReference>
<gene>
    <name evidence="8" type="ORF">BLNAU_7914</name>
</gene>
<sequence>MSYFNTTKKGEIQELREGIGSTNLRTKKDSMKRVIGAMMAGTDVSSLLASVLVNMQTTDLELKKLIYLYLVNYSKSEPELAVHAVNSFLKDANDTNPLVRALALRTMASIRIEQIAEYMCEPLHRCLNDKDPYVQKTAVLCVAKMYDINPQLVEDEKFLDTLHTLLSNGNPLVVTNSVATLAEIQTAHPETTIFQITPDILQKMSAALSQASEWGQITILDALAAWYTPQSPKEAETLAERVSIHLSHNNSSVVLSSTKVIIKLSEYITDLNLVDKLMKKLTQPLVSLLSSFPEMRYIALRNLNLIVQRLPSLLVSEISVFFCKYNDPIYVKMEKLEIIMLLVNEQNVPQVLNELKEYATEVDIDFVRKAVSAIGRCAILLPGAAGLCVDTLVHLIETSQVNFVIQEAIIVIKDVFRRYPNKYESIIGKLFSKIEELDEPEARASMIWILGEYADRIEGADNILETYFLENFADEPHIVQMAILTASVKIFLAIPSSQPLVQSVLKIATKKTDNPDLRDRGFIYWRLLSVNKDMAKAILNTPKPPISTHKDLVPKDVLAELIPYLGTLSSVVHKVPDSAAPTGQAPKQTSIPSGDFAFQQEELVPASQTQSYPPPTSHNFDAQANDEELIDFGAFGLSAYNTPAPASSGIDLDFLTGMMGGTPAAPPKIDYNFDALPQLALHEGVCVFGQFGQLNRKTTFFLRFKNNSATPITRTDFRFNTNSFALKPQSADLGPFPIQPGQQRDVAISCDFDQSQLKVTGPDVQVGIQCDLGMIMFAARAKILSLTQYNLAADQSKPKASSVKNRNATHSIQNASNFNEFVQRVSSYGFVETNRMVKDGLTAVQLFNEIPALNALLVVELILKDNQAQCVSRTEPEYLAQMLNEELTHILV</sequence>
<dbReference type="SUPFAM" id="SSF48371">
    <property type="entry name" value="ARM repeat"/>
    <property type="match status" value="1"/>
</dbReference>